<organism evidence="2 3">
    <name type="scientific">[Mycobacterium] fortunisiensis</name>
    <dbReference type="NCBI Taxonomy" id="2600579"/>
    <lineage>
        <taxon>Bacteria</taxon>
        <taxon>Bacillati</taxon>
        <taxon>Actinomycetota</taxon>
        <taxon>Actinomycetes</taxon>
        <taxon>Mycobacteriales</taxon>
        <taxon>Mycobacteriaceae</taxon>
        <taxon>Mycolicibacterium</taxon>
    </lineage>
</organism>
<name>A0ABS6KKV1_9MYCO</name>
<dbReference type="EMBL" id="VOMB01000014">
    <property type="protein sequence ID" value="MBU9764134.1"/>
    <property type="molecule type" value="Genomic_DNA"/>
</dbReference>
<evidence type="ECO:0000259" key="1">
    <source>
        <dbReference type="Pfam" id="PF01593"/>
    </source>
</evidence>
<feature type="domain" description="Amine oxidase" evidence="1">
    <location>
        <begin position="16"/>
        <end position="447"/>
    </location>
</feature>
<dbReference type="RefSeq" id="WP_217156378.1">
    <property type="nucleotide sequence ID" value="NZ_VOMB01000014.1"/>
</dbReference>
<gene>
    <name evidence="2" type="ORF">FR943_09805</name>
</gene>
<dbReference type="PANTHER" id="PTHR43563:SF1">
    <property type="entry name" value="AMINE OXIDASE [FLAVIN-CONTAINING] B"/>
    <property type="match status" value="1"/>
</dbReference>
<reference evidence="2 3" key="1">
    <citation type="journal article" date="2021" name="Sci. Rep.">
        <title>Phenotypic and genomic hallmarks of a novel, potentially pathogenic rapidly growing Mycobacterium species related to the Mycobacterium fortuitum complex.</title>
        <authorList>
            <person name="Gharbi R."/>
            <person name="Khanna V."/>
            <person name="Frigui W."/>
            <person name="Mhenni B."/>
            <person name="Brosch R."/>
            <person name="Mardassi H."/>
        </authorList>
    </citation>
    <scope>NUCLEOTIDE SEQUENCE [LARGE SCALE GENOMIC DNA]</scope>
    <source>
        <strain evidence="2 3">TNTM28</strain>
    </source>
</reference>
<evidence type="ECO:0000313" key="2">
    <source>
        <dbReference type="EMBL" id="MBU9764134.1"/>
    </source>
</evidence>
<evidence type="ECO:0000313" key="3">
    <source>
        <dbReference type="Proteomes" id="UP000812982"/>
    </source>
</evidence>
<keyword evidence="3" id="KW-1185">Reference proteome</keyword>
<comment type="caution">
    <text evidence="2">The sequence shown here is derived from an EMBL/GenBank/DDBJ whole genome shotgun (WGS) entry which is preliminary data.</text>
</comment>
<proteinExistence type="predicted"/>
<dbReference type="Pfam" id="PF01593">
    <property type="entry name" value="Amino_oxidase"/>
    <property type="match status" value="1"/>
</dbReference>
<accession>A0ABS6KKV1</accession>
<sequence>MSVPTSTDVVVVGAGFAGLSAARALVRSGHQVAVLEGRDRVGGRSSTATIAGVPVDLGATFVGPTQDAVLALAAELGCRTVPTYDRGKNLIRWHGRVRSYRSTIPRLSMMELFDVSRIQWRFERLCRLIRVDEPWNSPNAHKLDGRSLEGWLRSVDASASTRNLMAIMSRVTWGAEPDQVSMLHAARYVKAAGGLDRMLDVRGGAQQDRFAEGTQQIALRMTEELGDRVVLGAPVDRIERRPDGTVAVGSAGTVVHAQAVIVAVPPAHRSAIQFTPALPEPYTELAASWPQGNLSKAYAAYERPFWRANGCSGEALSDEGPVFITFDVSPGDNGTAGPGILLGFTDSRSFDRLPAEQRCAQALSGFAALFGDAALQPIDYLDHCWGTEQFAPGGPTAAVPPGSWTQYGRWLREPVDAIYWAGTETADKWTGFLDGAVRSGQRAAEQVAARLTG</sequence>
<dbReference type="InterPro" id="IPR002937">
    <property type="entry name" value="Amino_oxidase"/>
</dbReference>
<dbReference type="Proteomes" id="UP000812982">
    <property type="component" value="Unassembled WGS sequence"/>
</dbReference>
<protein>
    <submittedName>
        <fullName evidence="2">Flavin monoamine oxidase family protein</fullName>
    </submittedName>
</protein>
<dbReference type="InterPro" id="IPR050703">
    <property type="entry name" value="Flavin_MAO"/>
</dbReference>
<dbReference type="PANTHER" id="PTHR43563">
    <property type="entry name" value="AMINE OXIDASE"/>
    <property type="match status" value="1"/>
</dbReference>